<organism evidence="1 2">
    <name type="scientific">Austropuccinia psidii MF-1</name>
    <dbReference type="NCBI Taxonomy" id="1389203"/>
    <lineage>
        <taxon>Eukaryota</taxon>
        <taxon>Fungi</taxon>
        <taxon>Dikarya</taxon>
        <taxon>Basidiomycota</taxon>
        <taxon>Pucciniomycotina</taxon>
        <taxon>Pucciniomycetes</taxon>
        <taxon>Pucciniales</taxon>
        <taxon>Sphaerophragmiaceae</taxon>
        <taxon>Austropuccinia</taxon>
    </lineage>
</organism>
<keyword evidence="2" id="KW-1185">Reference proteome</keyword>
<dbReference type="AlphaFoldDB" id="A0A9Q3E8N2"/>
<gene>
    <name evidence="1" type="ORF">O181_057905</name>
</gene>
<evidence type="ECO:0000313" key="2">
    <source>
        <dbReference type="Proteomes" id="UP000765509"/>
    </source>
</evidence>
<comment type="caution">
    <text evidence="1">The sequence shown here is derived from an EMBL/GenBank/DDBJ whole genome shotgun (WGS) entry which is preliminary data.</text>
</comment>
<sequence length="145" mass="16757">MDRIPSLPYFKWDFLVINTLKGEDLILAFDFPKYFNPSIYWRKGLITFNPENKDYHYPSDSFSNDLPSANTCAALVVDSRKPSFPTSVHISSPNSYQSLIFSRYEVFKEIKDVGEDSFISSLNLFHGNVDLPPSSYHDSLEELWD</sequence>
<protein>
    <submittedName>
        <fullName evidence="1">Uncharacterized protein</fullName>
    </submittedName>
</protein>
<reference evidence="1" key="1">
    <citation type="submission" date="2021-03" db="EMBL/GenBank/DDBJ databases">
        <title>Draft genome sequence of rust myrtle Austropuccinia psidii MF-1, a brazilian biotype.</title>
        <authorList>
            <person name="Quecine M.C."/>
            <person name="Pachon D.M.R."/>
            <person name="Bonatelli M.L."/>
            <person name="Correr F.H."/>
            <person name="Franceschini L.M."/>
            <person name="Leite T.F."/>
            <person name="Margarido G.R.A."/>
            <person name="Almeida C.A."/>
            <person name="Ferrarezi J.A."/>
            <person name="Labate C.A."/>
        </authorList>
    </citation>
    <scope>NUCLEOTIDE SEQUENCE</scope>
    <source>
        <strain evidence="1">MF-1</strain>
    </source>
</reference>
<evidence type="ECO:0000313" key="1">
    <source>
        <dbReference type="EMBL" id="MBW0518190.1"/>
    </source>
</evidence>
<dbReference type="OrthoDB" id="2684341at2759"/>
<name>A0A9Q3E8N2_9BASI</name>
<proteinExistence type="predicted"/>
<dbReference type="Proteomes" id="UP000765509">
    <property type="component" value="Unassembled WGS sequence"/>
</dbReference>
<accession>A0A9Q3E8N2</accession>
<dbReference type="EMBL" id="AVOT02026470">
    <property type="protein sequence ID" value="MBW0518190.1"/>
    <property type="molecule type" value="Genomic_DNA"/>
</dbReference>